<evidence type="ECO:0000313" key="7">
    <source>
        <dbReference type="Proteomes" id="UP001604336"/>
    </source>
</evidence>
<sequence>MLEEPGHVVFTAVEISRSNSRFSAMKADEQLTAGKVYVLIPVCRVRSKVSESEFEANPTSKSHISKSKPTNGLTAQQSIGLTSQQSITVISHPYRILRLHLLEILLWQNLKTPKDPNCKPSSCQNKVRCLNTEDGGVVSLDWPANLVLEEESGLGGGQLSWMGRGSVDQQRQRILMLKQLFADLLLHDGGIYLLLGPRGAREGQLGRFLTHWNTRQQFLLEAARQCQDAGLYDKSIEIQKRIGAFSAALDTINKCLSEAICSLSRGRLDGESRITGIIHSGNEILETFKYYPEIRFL</sequence>
<keyword evidence="4" id="KW-0653">Protein transport</keyword>
<dbReference type="GO" id="GO:0051028">
    <property type="term" value="P:mRNA transport"/>
    <property type="evidence" value="ECO:0007669"/>
    <property type="project" value="UniProtKB-KW"/>
</dbReference>
<keyword evidence="4" id="KW-0906">Nuclear pore complex</keyword>
<evidence type="ECO:0000256" key="1">
    <source>
        <dbReference type="ARBA" id="ARBA00004259"/>
    </source>
</evidence>
<dbReference type="InterPro" id="IPR007231">
    <property type="entry name" value="Nucleoporin_int_Nup93/Nic96"/>
</dbReference>
<organism evidence="6 7">
    <name type="scientific">Abeliophyllum distichum</name>
    <dbReference type="NCBI Taxonomy" id="126358"/>
    <lineage>
        <taxon>Eukaryota</taxon>
        <taxon>Viridiplantae</taxon>
        <taxon>Streptophyta</taxon>
        <taxon>Embryophyta</taxon>
        <taxon>Tracheophyta</taxon>
        <taxon>Spermatophyta</taxon>
        <taxon>Magnoliopsida</taxon>
        <taxon>eudicotyledons</taxon>
        <taxon>Gunneridae</taxon>
        <taxon>Pentapetalae</taxon>
        <taxon>asterids</taxon>
        <taxon>lamiids</taxon>
        <taxon>Lamiales</taxon>
        <taxon>Oleaceae</taxon>
        <taxon>Forsythieae</taxon>
        <taxon>Abeliophyllum</taxon>
    </lineage>
</organism>
<keyword evidence="7" id="KW-1185">Reference proteome</keyword>
<feature type="region of interest" description="Disordered" evidence="5">
    <location>
        <begin position="54"/>
        <end position="73"/>
    </location>
</feature>
<proteinExistence type="inferred from homology"/>
<dbReference type="GO" id="GO:0015031">
    <property type="term" value="P:protein transport"/>
    <property type="evidence" value="ECO:0007669"/>
    <property type="project" value="UniProtKB-KW"/>
</dbReference>
<feature type="compositionally biased region" description="Polar residues" evidence="5">
    <location>
        <begin position="57"/>
        <end position="73"/>
    </location>
</feature>
<dbReference type="AlphaFoldDB" id="A0ABD1NRR0"/>
<keyword evidence="4" id="KW-0509">mRNA transport</keyword>
<dbReference type="PANTHER" id="PTHR11225">
    <property type="entry name" value="NUCLEAR PORE COMPLEX PROTEIN NUP93 NUCLEOPORIN NUP93 DEAD EYE PROTEIN"/>
    <property type="match status" value="1"/>
</dbReference>
<comment type="similarity">
    <text evidence="2 4">Belongs to the nucleoporin interacting component (NIC) family.</text>
</comment>
<dbReference type="Proteomes" id="UP001604336">
    <property type="component" value="Unassembled WGS sequence"/>
</dbReference>
<protein>
    <recommendedName>
        <fullName evidence="4">Nuclear pore protein</fullName>
    </recommendedName>
</protein>
<keyword evidence="4" id="KW-0811">Translocation</keyword>
<dbReference type="PANTHER" id="PTHR11225:SF4">
    <property type="entry name" value="NUCLEAR PORE COMPLEX PROTEIN NUP93"/>
    <property type="match status" value="1"/>
</dbReference>
<gene>
    <name evidence="6" type="ORF">Adt_48183</name>
</gene>
<dbReference type="InterPro" id="IPR025322">
    <property type="entry name" value="PADRE_dom"/>
</dbReference>
<name>A0ABD1NRR0_9LAMI</name>
<evidence type="ECO:0000256" key="2">
    <source>
        <dbReference type="ARBA" id="ARBA00010186"/>
    </source>
</evidence>
<keyword evidence="4" id="KW-0472">Membrane</keyword>
<comment type="subcellular location">
    <subcellularLocation>
        <location evidence="1">Nucleus envelope</location>
    </subcellularLocation>
    <subcellularLocation>
        <location evidence="4">Nucleus</location>
        <location evidence="4">Nuclear pore complex</location>
    </subcellularLocation>
</comment>
<evidence type="ECO:0000256" key="5">
    <source>
        <dbReference type="SAM" id="MobiDB-lite"/>
    </source>
</evidence>
<evidence type="ECO:0000256" key="4">
    <source>
        <dbReference type="RuleBase" id="RU364035"/>
    </source>
</evidence>
<keyword evidence="3 4" id="KW-0539">Nucleus</keyword>
<comment type="caution">
    <text evidence="6">The sequence shown here is derived from an EMBL/GenBank/DDBJ whole genome shotgun (WGS) entry which is preliminary data.</text>
</comment>
<reference evidence="7" key="1">
    <citation type="submission" date="2024-07" db="EMBL/GenBank/DDBJ databases">
        <title>Two chromosome-level genome assemblies of Korean endemic species Abeliophyllum distichum and Forsythia ovata (Oleaceae).</title>
        <authorList>
            <person name="Jang H."/>
        </authorList>
    </citation>
    <scope>NUCLEOTIDE SEQUENCE [LARGE SCALE GENOMIC DNA]</scope>
</reference>
<evidence type="ECO:0000313" key="6">
    <source>
        <dbReference type="EMBL" id="KAL2454318.1"/>
    </source>
</evidence>
<accession>A0ABD1NRR0</accession>
<keyword evidence="4" id="KW-0813">Transport</keyword>
<dbReference type="Pfam" id="PF04097">
    <property type="entry name" value="Nic96"/>
    <property type="match status" value="1"/>
</dbReference>
<dbReference type="EMBL" id="JBFOLK010000410">
    <property type="protein sequence ID" value="KAL2454318.1"/>
    <property type="molecule type" value="Genomic_DNA"/>
</dbReference>
<dbReference type="GO" id="GO:0005643">
    <property type="term" value="C:nuclear pore"/>
    <property type="evidence" value="ECO:0007669"/>
    <property type="project" value="UniProtKB-SubCell"/>
</dbReference>
<evidence type="ECO:0000256" key="3">
    <source>
        <dbReference type="ARBA" id="ARBA00023242"/>
    </source>
</evidence>
<dbReference type="Pfam" id="PF14009">
    <property type="entry name" value="PADRE"/>
    <property type="match status" value="1"/>
</dbReference>